<evidence type="ECO:0000256" key="1">
    <source>
        <dbReference type="SAM" id="Phobius"/>
    </source>
</evidence>
<keyword evidence="1" id="KW-1133">Transmembrane helix</keyword>
<dbReference type="EMBL" id="KQ436039">
    <property type="protein sequence ID" value="KOX67505.1"/>
    <property type="molecule type" value="Genomic_DNA"/>
</dbReference>
<protein>
    <submittedName>
        <fullName evidence="2">Uncharacterized protein</fullName>
    </submittedName>
</protein>
<sequence length="125" mass="12862">MNKVLHTARSKQLLSARQKGTKLSGVVYRQPGNLVACIILMLEYLIAILLLSLPDAADNSRVVVWWWCGGGGGGGGGGSGSGGGGGVGGVGFASVVVGKIGNLRPPELIDGAINFFRTDIAEKLR</sequence>
<name>A0A0M8ZMY0_9HYME</name>
<evidence type="ECO:0000313" key="3">
    <source>
        <dbReference type="Proteomes" id="UP000053105"/>
    </source>
</evidence>
<keyword evidence="1" id="KW-0472">Membrane</keyword>
<organism evidence="2 3">
    <name type="scientific">Melipona quadrifasciata</name>
    <dbReference type="NCBI Taxonomy" id="166423"/>
    <lineage>
        <taxon>Eukaryota</taxon>
        <taxon>Metazoa</taxon>
        <taxon>Ecdysozoa</taxon>
        <taxon>Arthropoda</taxon>
        <taxon>Hexapoda</taxon>
        <taxon>Insecta</taxon>
        <taxon>Pterygota</taxon>
        <taxon>Neoptera</taxon>
        <taxon>Endopterygota</taxon>
        <taxon>Hymenoptera</taxon>
        <taxon>Apocrita</taxon>
        <taxon>Aculeata</taxon>
        <taxon>Apoidea</taxon>
        <taxon>Anthophila</taxon>
        <taxon>Apidae</taxon>
        <taxon>Melipona</taxon>
    </lineage>
</organism>
<reference evidence="2 3" key="1">
    <citation type="submission" date="2015-07" db="EMBL/GenBank/DDBJ databases">
        <title>The genome of Melipona quadrifasciata.</title>
        <authorList>
            <person name="Pan H."/>
            <person name="Kapheim K."/>
        </authorList>
    </citation>
    <scope>NUCLEOTIDE SEQUENCE [LARGE SCALE GENOMIC DNA]</scope>
    <source>
        <strain evidence="2">0111107301</strain>
        <tissue evidence="2">Whole body</tissue>
    </source>
</reference>
<feature type="transmembrane region" description="Helical" evidence="1">
    <location>
        <begin position="32"/>
        <end position="51"/>
    </location>
</feature>
<proteinExistence type="predicted"/>
<dbReference type="AlphaFoldDB" id="A0A0M8ZMY0"/>
<gene>
    <name evidence="2" type="ORF">WN51_08933</name>
</gene>
<dbReference type="Proteomes" id="UP000053105">
    <property type="component" value="Unassembled WGS sequence"/>
</dbReference>
<evidence type="ECO:0000313" key="2">
    <source>
        <dbReference type="EMBL" id="KOX67505.1"/>
    </source>
</evidence>
<keyword evidence="3" id="KW-1185">Reference proteome</keyword>
<keyword evidence="1" id="KW-0812">Transmembrane</keyword>
<accession>A0A0M8ZMY0</accession>